<proteinExistence type="inferred from homology"/>
<dbReference type="PANTHER" id="PTHR19359:SF146">
    <property type="entry name" value="B5, PUTATIVE-RELATED"/>
    <property type="match status" value="1"/>
</dbReference>
<feature type="domain" description="Cytochrome b5 heme-binding" evidence="7">
    <location>
        <begin position="86"/>
        <end position="162"/>
    </location>
</feature>
<evidence type="ECO:0000313" key="9">
    <source>
        <dbReference type="Proteomes" id="UP000266841"/>
    </source>
</evidence>
<dbReference type="PANTHER" id="PTHR19359">
    <property type="entry name" value="CYTOCHROME B5"/>
    <property type="match status" value="1"/>
</dbReference>
<dbReference type="Proteomes" id="UP000266841">
    <property type="component" value="Unassembled WGS sequence"/>
</dbReference>
<dbReference type="Pfam" id="PF00173">
    <property type="entry name" value="Cyt-b5"/>
    <property type="match status" value="1"/>
</dbReference>
<dbReference type="InterPro" id="IPR036400">
    <property type="entry name" value="Cyt_B5-like_heme/steroid_sf"/>
</dbReference>
<dbReference type="InterPro" id="IPR001199">
    <property type="entry name" value="Cyt_B5-like_heme/steroid-bd"/>
</dbReference>
<dbReference type="InterPro" id="IPR018506">
    <property type="entry name" value="Cyt_B5_heme-BS"/>
</dbReference>
<dbReference type="OrthoDB" id="43646at2759"/>
<evidence type="ECO:0000256" key="3">
    <source>
        <dbReference type="ARBA" id="ARBA00023004"/>
    </source>
</evidence>
<evidence type="ECO:0000256" key="6">
    <source>
        <dbReference type="SAM" id="MobiDB-lite"/>
    </source>
</evidence>
<gene>
    <name evidence="8" type="ORF">THAOC_26563</name>
</gene>
<feature type="region of interest" description="Disordered" evidence="6">
    <location>
        <begin position="1"/>
        <end position="43"/>
    </location>
</feature>
<dbReference type="GO" id="GO:0020037">
    <property type="term" value="F:heme binding"/>
    <property type="evidence" value="ECO:0007669"/>
    <property type="project" value="UniProtKB-UniRule"/>
</dbReference>
<dbReference type="PROSITE" id="PS00191">
    <property type="entry name" value="CYTOCHROME_B5_1"/>
    <property type="match status" value="1"/>
</dbReference>
<keyword evidence="1 5" id="KW-0349">Heme</keyword>
<dbReference type="AlphaFoldDB" id="K0RJM7"/>
<dbReference type="Gene3D" id="3.10.120.10">
    <property type="entry name" value="Cytochrome b5-like heme/steroid binding domain"/>
    <property type="match status" value="1"/>
</dbReference>
<dbReference type="FunFam" id="3.10.120.10:FF:000007">
    <property type="entry name" value="Sulfite oxidase, mitochondrial"/>
    <property type="match status" value="1"/>
</dbReference>
<comment type="similarity">
    <text evidence="4 5">Belongs to the cytochrome b5 family.</text>
</comment>
<dbReference type="eggNOG" id="KOG0537">
    <property type="taxonomic scope" value="Eukaryota"/>
</dbReference>
<sequence length="168" mass="18949">MFTSGVRVVVMPPTEQEENSGALAESTPGAPSIVSDSDCEEDECDGDGDDQECCMFCRNRIDSQRRQPQERGWFIDTLSAIFDDPTPKFTACEVRKHNRPESCWLTVGNNVYDATDYLHSHPGGVQAILRKSGGVSDCTEDFNFHRRKGQKEWQRFKIGKLIPCPCQR</sequence>
<protein>
    <recommendedName>
        <fullName evidence="7">Cytochrome b5 heme-binding domain-containing protein</fullName>
    </recommendedName>
</protein>
<keyword evidence="2 5" id="KW-0479">Metal-binding</keyword>
<dbReference type="PROSITE" id="PS50255">
    <property type="entry name" value="CYTOCHROME_B5_2"/>
    <property type="match status" value="1"/>
</dbReference>
<evidence type="ECO:0000259" key="7">
    <source>
        <dbReference type="PROSITE" id="PS50255"/>
    </source>
</evidence>
<dbReference type="InterPro" id="IPR050668">
    <property type="entry name" value="Cytochrome_b5"/>
</dbReference>
<keyword evidence="9" id="KW-1185">Reference proteome</keyword>
<dbReference type="GO" id="GO:0046872">
    <property type="term" value="F:metal ion binding"/>
    <property type="evidence" value="ECO:0007669"/>
    <property type="project" value="UniProtKB-UniRule"/>
</dbReference>
<evidence type="ECO:0000313" key="8">
    <source>
        <dbReference type="EMBL" id="EJK53908.1"/>
    </source>
</evidence>
<reference evidence="8 9" key="1">
    <citation type="journal article" date="2012" name="Genome Biol.">
        <title>Genome and low-iron response of an oceanic diatom adapted to chronic iron limitation.</title>
        <authorList>
            <person name="Lommer M."/>
            <person name="Specht M."/>
            <person name="Roy A.S."/>
            <person name="Kraemer L."/>
            <person name="Andreson R."/>
            <person name="Gutowska M.A."/>
            <person name="Wolf J."/>
            <person name="Bergner S.V."/>
            <person name="Schilhabel M.B."/>
            <person name="Klostermeier U.C."/>
            <person name="Beiko R.G."/>
            <person name="Rosenstiel P."/>
            <person name="Hippler M."/>
            <person name="Laroche J."/>
        </authorList>
    </citation>
    <scope>NUCLEOTIDE SEQUENCE [LARGE SCALE GENOMIC DNA]</scope>
    <source>
        <strain evidence="8 9">CCMP1005</strain>
    </source>
</reference>
<dbReference type="SMART" id="SM01117">
    <property type="entry name" value="Cyt-b5"/>
    <property type="match status" value="1"/>
</dbReference>
<dbReference type="PRINTS" id="PR00363">
    <property type="entry name" value="CYTOCHROMEB5"/>
</dbReference>
<dbReference type="OMA" id="FTACEVR"/>
<keyword evidence="3 5" id="KW-0408">Iron</keyword>
<comment type="caution">
    <text evidence="8">The sequence shown here is derived from an EMBL/GenBank/DDBJ whole genome shotgun (WGS) entry which is preliminary data.</text>
</comment>
<dbReference type="GO" id="GO:0016020">
    <property type="term" value="C:membrane"/>
    <property type="evidence" value="ECO:0007669"/>
    <property type="project" value="TreeGrafter"/>
</dbReference>
<organism evidence="8 9">
    <name type="scientific">Thalassiosira oceanica</name>
    <name type="common">Marine diatom</name>
    <dbReference type="NCBI Taxonomy" id="159749"/>
    <lineage>
        <taxon>Eukaryota</taxon>
        <taxon>Sar</taxon>
        <taxon>Stramenopiles</taxon>
        <taxon>Ochrophyta</taxon>
        <taxon>Bacillariophyta</taxon>
        <taxon>Coscinodiscophyceae</taxon>
        <taxon>Thalassiosirophycidae</taxon>
        <taxon>Thalassiosirales</taxon>
        <taxon>Thalassiosiraceae</taxon>
        <taxon>Thalassiosira</taxon>
    </lineage>
</organism>
<dbReference type="SUPFAM" id="SSF55856">
    <property type="entry name" value="Cytochrome b5-like heme/steroid binding domain"/>
    <property type="match status" value="1"/>
</dbReference>
<accession>K0RJM7</accession>
<name>K0RJM7_THAOC</name>
<evidence type="ECO:0000256" key="5">
    <source>
        <dbReference type="RuleBase" id="RU362121"/>
    </source>
</evidence>
<dbReference type="EMBL" id="AGNL01036757">
    <property type="protein sequence ID" value="EJK53908.1"/>
    <property type="molecule type" value="Genomic_DNA"/>
</dbReference>
<evidence type="ECO:0000256" key="1">
    <source>
        <dbReference type="ARBA" id="ARBA00022617"/>
    </source>
</evidence>
<evidence type="ECO:0000256" key="2">
    <source>
        <dbReference type="ARBA" id="ARBA00022723"/>
    </source>
</evidence>
<evidence type="ECO:0000256" key="4">
    <source>
        <dbReference type="ARBA" id="ARBA00038168"/>
    </source>
</evidence>